<sequence length="49" mass="5095">MALTNGMRAVPLLLGHLLAELPVILISTIPVAVVYAFASDQASSSRSSL</sequence>
<dbReference type="Proteomes" id="UP000658997">
    <property type="component" value="Unassembled WGS sequence"/>
</dbReference>
<feature type="transmembrane region" description="Helical" evidence="1">
    <location>
        <begin position="12"/>
        <end position="38"/>
    </location>
</feature>
<name>A0A8H8QSK3_9BASI</name>
<evidence type="ECO:0000313" key="3">
    <source>
        <dbReference type="Proteomes" id="UP000658997"/>
    </source>
</evidence>
<keyword evidence="1" id="KW-1133">Transmembrane helix</keyword>
<evidence type="ECO:0000313" key="2">
    <source>
        <dbReference type="EMBL" id="SYW86329.1"/>
    </source>
</evidence>
<comment type="caution">
    <text evidence="2">The sequence shown here is derived from an EMBL/GenBank/DDBJ whole genome shotgun (WGS) entry which is preliminary data.</text>
</comment>
<dbReference type="AlphaFoldDB" id="A0A8H8QSK3"/>
<gene>
    <name evidence="2" type="ORF">UBRO2_06032</name>
</gene>
<keyword evidence="1" id="KW-0472">Membrane</keyword>
<protein>
    <submittedName>
        <fullName evidence="2">Uncharacterized protein</fullName>
    </submittedName>
</protein>
<dbReference type="EMBL" id="ULHB01000334">
    <property type="protein sequence ID" value="SYW86329.1"/>
    <property type="molecule type" value="Genomic_DNA"/>
</dbReference>
<evidence type="ECO:0000256" key="1">
    <source>
        <dbReference type="SAM" id="Phobius"/>
    </source>
</evidence>
<keyword evidence="1" id="KW-0812">Transmembrane</keyword>
<reference evidence="2" key="1">
    <citation type="submission" date="2018-08" db="EMBL/GenBank/DDBJ databases">
        <authorList>
            <person name="Guldener U."/>
        </authorList>
    </citation>
    <scope>NUCLEOTIDE SEQUENCE</scope>
    <source>
        <strain evidence="2">UB2</strain>
    </source>
</reference>
<proteinExistence type="predicted"/>
<keyword evidence="3" id="KW-1185">Reference proteome</keyword>
<organism evidence="2 3">
    <name type="scientific">Ustilago bromivora</name>
    <dbReference type="NCBI Taxonomy" id="307758"/>
    <lineage>
        <taxon>Eukaryota</taxon>
        <taxon>Fungi</taxon>
        <taxon>Dikarya</taxon>
        <taxon>Basidiomycota</taxon>
        <taxon>Ustilaginomycotina</taxon>
        <taxon>Ustilaginomycetes</taxon>
        <taxon>Ustilaginales</taxon>
        <taxon>Ustilaginaceae</taxon>
        <taxon>Ustilago</taxon>
    </lineage>
</organism>
<accession>A0A8H8QSK3</accession>